<protein>
    <submittedName>
        <fullName evidence="1">Uncharacterized protein</fullName>
    </submittedName>
</protein>
<keyword evidence="2" id="KW-1185">Reference proteome</keyword>
<dbReference type="RefSeq" id="WP_281763853.1">
    <property type="nucleotide sequence ID" value="NZ_BRVO01000001.1"/>
</dbReference>
<dbReference type="Proteomes" id="UP001143543">
    <property type="component" value="Unassembled WGS sequence"/>
</dbReference>
<proteinExistence type="predicted"/>
<name>A0ABQ5MGP7_9FLAO</name>
<comment type="caution">
    <text evidence="1">The sequence shown here is derived from an EMBL/GenBank/DDBJ whole genome shotgun (WGS) entry which is preliminary data.</text>
</comment>
<sequence>MKSELKYIELKSGYGDCGPAWIGMVTFSKSGKTVYFNGKALKSLNGMGISGNYYDIETREEYWVSGVKKDGSDRHWAGGGSIFIDKEVVDLYLSKVGFDSLDKNKYELIDILPTDKDKFTRLENERN</sequence>
<organism evidence="1 2">
    <name type="scientific">Neptunitalea lumnitzerae</name>
    <dbReference type="NCBI Taxonomy" id="2965509"/>
    <lineage>
        <taxon>Bacteria</taxon>
        <taxon>Pseudomonadati</taxon>
        <taxon>Bacteroidota</taxon>
        <taxon>Flavobacteriia</taxon>
        <taxon>Flavobacteriales</taxon>
        <taxon>Flavobacteriaceae</taxon>
        <taxon>Neptunitalea</taxon>
    </lineage>
</organism>
<evidence type="ECO:0000313" key="2">
    <source>
        <dbReference type="Proteomes" id="UP001143543"/>
    </source>
</evidence>
<accession>A0ABQ5MGP7</accession>
<gene>
    <name evidence="1" type="ORF">Y10_05680</name>
</gene>
<reference evidence="1" key="1">
    <citation type="submission" date="2022-07" db="EMBL/GenBank/DDBJ databases">
        <title>Taxonomy of Novel Oxalotrophic and Methylotrophic Bacteria.</title>
        <authorList>
            <person name="Sahin N."/>
            <person name="Tani A."/>
        </authorList>
    </citation>
    <scope>NUCLEOTIDE SEQUENCE</scope>
    <source>
        <strain evidence="1">Y10</strain>
    </source>
</reference>
<dbReference type="EMBL" id="BRVO01000001">
    <property type="protein sequence ID" value="GLB48200.1"/>
    <property type="molecule type" value="Genomic_DNA"/>
</dbReference>
<evidence type="ECO:0000313" key="1">
    <source>
        <dbReference type="EMBL" id="GLB48200.1"/>
    </source>
</evidence>